<evidence type="ECO:0000256" key="4">
    <source>
        <dbReference type="ARBA" id="ARBA00022729"/>
    </source>
</evidence>
<dbReference type="GO" id="GO:0004930">
    <property type="term" value="F:G protein-coupled receptor activity"/>
    <property type="evidence" value="ECO:0007669"/>
    <property type="project" value="UniProtKB-KW"/>
</dbReference>
<dbReference type="PANTHER" id="PTHR32546:SF29">
    <property type="entry name" value="G-PROTEIN COUPLED RECEPTORS FAMILY 3 PROFILE DOMAIN-CONTAINING PROTEIN"/>
    <property type="match status" value="1"/>
</dbReference>
<dbReference type="Pfam" id="PF22572">
    <property type="entry name" value="GPR158_179_EC"/>
    <property type="match status" value="1"/>
</dbReference>
<keyword evidence="6" id="KW-0675">Receptor</keyword>
<comment type="similarity">
    <text evidence="2">Belongs to the G-protein coupled receptor 3 family.</text>
</comment>
<keyword evidence="14" id="KW-1185">Reference proteome</keyword>
<protein>
    <recommendedName>
        <fullName evidence="12">GPR158/179 extracellular domain-containing protein</fullName>
    </recommendedName>
</protein>
<dbReference type="InterPro" id="IPR043458">
    <property type="entry name" value="GPR158/179"/>
</dbReference>
<proteinExistence type="inferred from homology"/>
<keyword evidence="3" id="KW-1003">Cell membrane</keyword>
<keyword evidence="10" id="KW-1133">Transmembrane helix</keyword>
<feature type="signal peptide" evidence="11">
    <location>
        <begin position="1"/>
        <end position="25"/>
    </location>
</feature>
<feature type="compositionally biased region" description="Polar residues" evidence="9">
    <location>
        <begin position="192"/>
        <end position="204"/>
    </location>
</feature>
<sequence length="752" mass="87523">MDINRIYWYLMILLLELLNKHLVFTKDEEQIEKPKELLRHQQNYQPLFIGRRSTLIHDINQSAPKYLLSNVDGHTNEQQLTKGKLNGEVNFNEMETSIETPQIRHSRSRGHFVRSKKVEEIEVIPERSLITNNGVSYEHPTVNENDKIVIKHDDEIVMDDVEFEYFKSIEPNINSTMYLDMNFDDLTDANFTSNTSSSQDNRQPTKFGHIVSNKSGTKQSSDSLRKLYKVQANSRTMYGGLVTESSDNTSHYQNIYGVIVHTANNKKILNNVVNKNALEDYERYDEYNNERMVNFTDDYHFENDENRNNNLNNNNNNNENNFNEYLDIDIIKKPDRQSVQIDIVTRFLRIIENQHLLGENCTAGTDLNLGEGVVDQYAQERFRLEANFAVNRANMLTRLWKYAPEVMLSSEYLLHASVLSMVEFDEDIFAAGNCYDKMQYRDRWLYCPFAHRLQDEDGIIVKDLAIEYKYLSNSSEWFYIARKNAERVIANNNQFSRGYHSYTVNGSAHSDRIEDEILTVKYDDGRWSKPYYDCGGGNIWMLTYTVPFFGYANDTYYFKGTSGIDIDLRRVDIDQCPLPLGSSQLNIFAASDKCKQRTTECVAIPGLGFRRGSYRCICKRGFYFPDTKSVGRYYNGTVIEEEYEKLMLGEFSQYAIEGVFECLPCAEGCEYCENDSPCVVSLNWLMRTAILILECCVIACLPVVILFTWKYGNVKRLCFAIYYENSTFERIYVFTCEKHIFYKGNVDMETRG</sequence>
<keyword evidence="10" id="KW-0812">Transmembrane</keyword>
<reference evidence="13" key="2">
    <citation type="submission" date="2023-03" db="EMBL/GenBank/DDBJ databases">
        <authorList>
            <person name="Inwood S.N."/>
            <person name="Skelly J.G."/>
            <person name="Guhlin J."/>
            <person name="Harrop T.W.R."/>
            <person name="Goldson S.G."/>
            <person name="Dearden P.K."/>
        </authorList>
    </citation>
    <scope>NUCLEOTIDE SEQUENCE</scope>
    <source>
        <strain evidence="13">Lincoln</strain>
        <tissue evidence="13">Whole body</tissue>
    </source>
</reference>
<keyword evidence="8" id="KW-0807">Transducer</keyword>
<feature type="compositionally biased region" description="Polar residues" evidence="9">
    <location>
        <begin position="212"/>
        <end position="222"/>
    </location>
</feature>
<organism evidence="13 14">
    <name type="scientific">Microctonus hyperodae</name>
    <name type="common">Parasitoid wasp</name>
    <dbReference type="NCBI Taxonomy" id="165561"/>
    <lineage>
        <taxon>Eukaryota</taxon>
        <taxon>Metazoa</taxon>
        <taxon>Ecdysozoa</taxon>
        <taxon>Arthropoda</taxon>
        <taxon>Hexapoda</taxon>
        <taxon>Insecta</taxon>
        <taxon>Pterygota</taxon>
        <taxon>Neoptera</taxon>
        <taxon>Endopterygota</taxon>
        <taxon>Hymenoptera</taxon>
        <taxon>Apocrita</taxon>
        <taxon>Ichneumonoidea</taxon>
        <taxon>Braconidae</taxon>
        <taxon>Euphorinae</taxon>
        <taxon>Microctonus</taxon>
    </lineage>
</organism>
<evidence type="ECO:0000313" key="13">
    <source>
        <dbReference type="EMBL" id="KAK0180914.1"/>
    </source>
</evidence>
<dbReference type="GO" id="GO:0005886">
    <property type="term" value="C:plasma membrane"/>
    <property type="evidence" value="ECO:0007669"/>
    <property type="project" value="UniProtKB-SubCell"/>
</dbReference>
<feature type="transmembrane region" description="Helical" evidence="10">
    <location>
        <begin position="684"/>
        <end position="707"/>
    </location>
</feature>
<evidence type="ECO:0000256" key="6">
    <source>
        <dbReference type="ARBA" id="ARBA00023170"/>
    </source>
</evidence>
<feature type="domain" description="GPR158/179 extracellular" evidence="12">
    <location>
        <begin position="526"/>
        <end position="623"/>
    </location>
</feature>
<keyword evidence="4 11" id="KW-0732">Signal</keyword>
<evidence type="ECO:0000256" key="10">
    <source>
        <dbReference type="SAM" id="Phobius"/>
    </source>
</evidence>
<evidence type="ECO:0000256" key="2">
    <source>
        <dbReference type="ARBA" id="ARBA00007242"/>
    </source>
</evidence>
<dbReference type="Gene3D" id="3.30.450.20">
    <property type="entry name" value="PAS domain"/>
    <property type="match status" value="1"/>
</dbReference>
<name>A0AA39G3M7_MICHY</name>
<evidence type="ECO:0000256" key="1">
    <source>
        <dbReference type="ARBA" id="ARBA00004651"/>
    </source>
</evidence>
<evidence type="ECO:0000256" key="5">
    <source>
        <dbReference type="ARBA" id="ARBA00023040"/>
    </source>
</evidence>
<keyword evidence="7" id="KW-0325">Glycoprotein</keyword>
<feature type="chain" id="PRO_5041329004" description="GPR158/179 extracellular domain-containing protein" evidence="11">
    <location>
        <begin position="26"/>
        <end position="752"/>
    </location>
</feature>
<keyword evidence="10" id="KW-0472">Membrane</keyword>
<keyword evidence="5" id="KW-0297">G-protein coupled receptor</keyword>
<accession>A0AA39G3M7</accession>
<dbReference type="Proteomes" id="UP001168972">
    <property type="component" value="Unassembled WGS sequence"/>
</dbReference>
<dbReference type="AlphaFoldDB" id="A0AA39G3M7"/>
<evidence type="ECO:0000313" key="14">
    <source>
        <dbReference type="Proteomes" id="UP001168972"/>
    </source>
</evidence>
<dbReference type="InterPro" id="IPR054714">
    <property type="entry name" value="GPR158_179_extracellular"/>
</dbReference>
<comment type="subcellular location">
    <subcellularLocation>
        <location evidence="1">Cell membrane</location>
        <topology evidence="1">Multi-pass membrane protein</topology>
    </subcellularLocation>
</comment>
<evidence type="ECO:0000256" key="3">
    <source>
        <dbReference type="ARBA" id="ARBA00022475"/>
    </source>
</evidence>
<evidence type="ECO:0000256" key="7">
    <source>
        <dbReference type="ARBA" id="ARBA00023180"/>
    </source>
</evidence>
<feature type="region of interest" description="Disordered" evidence="9">
    <location>
        <begin position="192"/>
        <end position="223"/>
    </location>
</feature>
<evidence type="ECO:0000256" key="11">
    <source>
        <dbReference type="SAM" id="SignalP"/>
    </source>
</evidence>
<evidence type="ECO:0000256" key="8">
    <source>
        <dbReference type="ARBA" id="ARBA00023224"/>
    </source>
</evidence>
<dbReference type="EMBL" id="JAQQBR010000002">
    <property type="protein sequence ID" value="KAK0180914.1"/>
    <property type="molecule type" value="Genomic_DNA"/>
</dbReference>
<comment type="caution">
    <text evidence="13">The sequence shown here is derived from an EMBL/GenBank/DDBJ whole genome shotgun (WGS) entry which is preliminary data.</text>
</comment>
<evidence type="ECO:0000256" key="9">
    <source>
        <dbReference type="SAM" id="MobiDB-lite"/>
    </source>
</evidence>
<dbReference type="PANTHER" id="PTHR32546">
    <property type="entry name" value="G-PROTEIN COUPLED RECEPTOR 158-RELATED"/>
    <property type="match status" value="1"/>
</dbReference>
<gene>
    <name evidence="13" type="ORF">PV327_003244</name>
</gene>
<reference evidence="13" key="1">
    <citation type="journal article" date="2023" name="bioRxiv">
        <title>Scaffold-level genome assemblies of two parasitoid biocontrol wasps reveal the parthenogenesis mechanism and an associated novel virus.</title>
        <authorList>
            <person name="Inwood S."/>
            <person name="Skelly J."/>
            <person name="Guhlin J."/>
            <person name="Harrop T."/>
            <person name="Goldson S."/>
            <person name="Dearden P."/>
        </authorList>
    </citation>
    <scope>NUCLEOTIDE SEQUENCE</scope>
    <source>
        <strain evidence="13">Lincoln</strain>
        <tissue evidence="13">Whole body</tissue>
    </source>
</reference>
<evidence type="ECO:0000259" key="12">
    <source>
        <dbReference type="Pfam" id="PF22572"/>
    </source>
</evidence>